<accession>A0A075V7I4</accession>
<gene>
    <name evidence="1" type="ORF">AJAP_37950</name>
</gene>
<organism evidence="1 2">
    <name type="scientific">Amycolatopsis japonica</name>
    <dbReference type="NCBI Taxonomy" id="208439"/>
    <lineage>
        <taxon>Bacteria</taxon>
        <taxon>Bacillati</taxon>
        <taxon>Actinomycetota</taxon>
        <taxon>Actinomycetes</taxon>
        <taxon>Pseudonocardiales</taxon>
        <taxon>Pseudonocardiaceae</taxon>
        <taxon>Amycolatopsis</taxon>
        <taxon>Amycolatopsis japonica group</taxon>
    </lineage>
</organism>
<proteinExistence type="predicted"/>
<evidence type="ECO:0000313" key="1">
    <source>
        <dbReference type="EMBL" id="AIG80381.1"/>
    </source>
</evidence>
<dbReference type="KEGG" id="aja:AJAP_37950"/>
<dbReference type="STRING" id="208439.AJAP_37950"/>
<evidence type="ECO:0000313" key="2">
    <source>
        <dbReference type="Proteomes" id="UP000028492"/>
    </source>
</evidence>
<protein>
    <submittedName>
        <fullName evidence="1">Uncharacterized protein</fullName>
    </submittedName>
</protein>
<dbReference type="Proteomes" id="UP000028492">
    <property type="component" value="Chromosome"/>
</dbReference>
<reference evidence="1 2" key="1">
    <citation type="journal article" date="2014" name="J. Biotechnol.">
        <title>Complete genome sequence of the actinobacterium Amycolatopsis japonica MG417-CF17(T) (=DSM 44213T) producing (S,S)-N,N'-ethylenediaminedisuccinic acid.</title>
        <authorList>
            <person name="Stegmann E."/>
            <person name="Albersmeier A."/>
            <person name="Spohn M."/>
            <person name="Gert H."/>
            <person name="Weber T."/>
            <person name="Wohlleben W."/>
            <person name="Kalinowski J."/>
            <person name="Ruckert C."/>
        </authorList>
    </citation>
    <scope>NUCLEOTIDE SEQUENCE [LARGE SCALE GENOMIC DNA]</scope>
    <source>
        <strain evidence="2">MG417-CF17 (DSM 44213)</strain>
    </source>
</reference>
<keyword evidence="2" id="KW-1185">Reference proteome</keyword>
<dbReference type="EMBL" id="CP008953">
    <property type="protein sequence ID" value="AIG80381.1"/>
    <property type="molecule type" value="Genomic_DNA"/>
</dbReference>
<dbReference type="eggNOG" id="COG0546">
    <property type="taxonomic scope" value="Bacteria"/>
</dbReference>
<dbReference type="HOGENOM" id="CLU_1944188_0_0_11"/>
<dbReference type="AlphaFoldDB" id="A0A075V7I4"/>
<sequence length="129" mass="14233">MVVPFTVGFDLEMTLIDSRPGMTLAIDTLAEETGFATDGAHFAVNLRPPLDAWWPPKTKIISPVYPRFWVERVYQEPFLGKCGPSDQESCPLNCRAASWWSDTNSDSATTARDTVERSLPSLLQGGGKV</sequence>
<name>A0A075V7I4_9PSEU</name>